<organism evidence="3 4">
    <name type="scientific">Paracraurococcus lichenis</name>
    <dbReference type="NCBI Taxonomy" id="3064888"/>
    <lineage>
        <taxon>Bacteria</taxon>
        <taxon>Pseudomonadati</taxon>
        <taxon>Pseudomonadota</taxon>
        <taxon>Alphaproteobacteria</taxon>
        <taxon>Acetobacterales</taxon>
        <taxon>Roseomonadaceae</taxon>
        <taxon>Paracraurococcus</taxon>
    </lineage>
</organism>
<evidence type="ECO:0000313" key="4">
    <source>
        <dbReference type="Proteomes" id="UP001243009"/>
    </source>
</evidence>
<dbReference type="InterPro" id="IPR021327">
    <property type="entry name" value="DUF2934"/>
</dbReference>
<feature type="transmembrane region" description="Helical" evidence="2">
    <location>
        <begin position="94"/>
        <end position="115"/>
    </location>
</feature>
<feature type="compositionally biased region" description="Low complexity" evidence="1">
    <location>
        <begin position="78"/>
        <end position="89"/>
    </location>
</feature>
<evidence type="ECO:0000256" key="1">
    <source>
        <dbReference type="SAM" id="MobiDB-lite"/>
    </source>
</evidence>
<dbReference type="EMBL" id="JAUTWS010000055">
    <property type="protein sequence ID" value="MDO9712693.1"/>
    <property type="molecule type" value="Genomic_DNA"/>
</dbReference>
<dbReference type="Proteomes" id="UP001243009">
    <property type="component" value="Unassembled WGS sequence"/>
</dbReference>
<keyword evidence="2" id="KW-1133">Transmembrane helix</keyword>
<sequence>MSDIDVERERRIRERAYFLWLEAGCPDGKDIEFWTRAQTLEADPLPRASGLPLSAVKGGAVDGVARGTRQTESALHRPSPSILSSSAAPPVRPALRPVSVLLAITALILGVTWAARHSRTRHAELARESGGRKVSGARR</sequence>
<protein>
    <submittedName>
        <fullName evidence="3">DUF2934 domain-containing protein</fullName>
    </submittedName>
</protein>
<proteinExistence type="predicted"/>
<reference evidence="3 4" key="1">
    <citation type="submission" date="2023-08" db="EMBL/GenBank/DDBJ databases">
        <title>The draft genome sequence of Paracraurococcus sp. LOR1-02.</title>
        <authorList>
            <person name="Kingkaew E."/>
            <person name="Tanasupawat S."/>
        </authorList>
    </citation>
    <scope>NUCLEOTIDE SEQUENCE [LARGE SCALE GENOMIC DNA]</scope>
    <source>
        <strain evidence="3 4">LOR1-02</strain>
    </source>
</reference>
<comment type="caution">
    <text evidence="3">The sequence shown here is derived from an EMBL/GenBank/DDBJ whole genome shotgun (WGS) entry which is preliminary data.</text>
</comment>
<name>A0ABT9E929_9PROT</name>
<feature type="compositionally biased region" description="Basic and acidic residues" evidence="1">
    <location>
        <begin position="121"/>
        <end position="131"/>
    </location>
</feature>
<keyword evidence="2" id="KW-0472">Membrane</keyword>
<accession>A0ABT9E929</accession>
<gene>
    <name evidence="3" type="ORF">Q7A36_30440</name>
</gene>
<evidence type="ECO:0000256" key="2">
    <source>
        <dbReference type="SAM" id="Phobius"/>
    </source>
</evidence>
<dbReference type="RefSeq" id="WP_305107550.1">
    <property type="nucleotide sequence ID" value="NZ_JAUTWS010000055.1"/>
</dbReference>
<dbReference type="Pfam" id="PF11154">
    <property type="entry name" value="DUF2934"/>
    <property type="match status" value="1"/>
</dbReference>
<evidence type="ECO:0000313" key="3">
    <source>
        <dbReference type="EMBL" id="MDO9712693.1"/>
    </source>
</evidence>
<feature type="region of interest" description="Disordered" evidence="1">
    <location>
        <begin position="68"/>
        <end position="89"/>
    </location>
</feature>
<feature type="region of interest" description="Disordered" evidence="1">
    <location>
        <begin position="120"/>
        <end position="139"/>
    </location>
</feature>
<keyword evidence="4" id="KW-1185">Reference proteome</keyword>
<keyword evidence="2" id="KW-0812">Transmembrane</keyword>